<dbReference type="Proteomes" id="UP000001645">
    <property type="component" value="Chromosome 7"/>
</dbReference>
<dbReference type="Ensembl" id="ENSMGAT00000013616.3">
    <property type="protein sequence ID" value="ENSMGAP00000012719.3"/>
    <property type="gene ID" value="ENSMGAG00000012109.3"/>
</dbReference>
<dbReference type="GO" id="GO:0034451">
    <property type="term" value="C:centriolar satellite"/>
    <property type="evidence" value="ECO:0007669"/>
    <property type="project" value="TreeGrafter"/>
</dbReference>
<dbReference type="AlphaFoldDB" id="G1NHP6"/>
<proteinExistence type="predicted"/>
<dbReference type="InterPro" id="IPR029343">
    <property type="entry name" value="CCDC14"/>
</dbReference>
<accession>G1NHP6</accession>
<dbReference type="InParanoid" id="G1NHP6"/>
<evidence type="ECO:0000256" key="2">
    <source>
        <dbReference type="SAM" id="MobiDB-lite"/>
    </source>
</evidence>
<dbReference type="PANTHER" id="PTHR22367">
    <property type="entry name" value="COILED-COIL DOMAIN-CONTAINING PROTEIN 14"/>
    <property type="match status" value="1"/>
</dbReference>
<dbReference type="HOGENOM" id="CLU_015403_0_0_1"/>
<keyword evidence="4" id="KW-1185">Reference proteome</keyword>
<reference evidence="3" key="3">
    <citation type="submission" date="2025-09" db="UniProtKB">
        <authorList>
            <consortium name="Ensembl"/>
        </authorList>
    </citation>
    <scope>IDENTIFICATION</scope>
</reference>
<evidence type="ECO:0000256" key="1">
    <source>
        <dbReference type="SAM" id="Coils"/>
    </source>
</evidence>
<dbReference type="PANTHER" id="PTHR22367:SF2">
    <property type="entry name" value="COILED-COIL DOMAIN-CONTAINING PROTEIN 14"/>
    <property type="match status" value="1"/>
</dbReference>
<dbReference type="GO" id="GO:0071539">
    <property type="term" value="P:protein localization to centrosome"/>
    <property type="evidence" value="ECO:0007669"/>
    <property type="project" value="TreeGrafter"/>
</dbReference>
<evidence type="ECO:0000313" key="3">
    <source>
        <dbReference type="Ensembl" id="ENSMGAP00000012719.3"/>
    </source>
</evidence>
<evidence type="ECO:0000313" key="4">
    <source>
        <dbReference type="Proteomes" id="UP000001645"/>
    </source>
</evidence>
<feature type="compositionally biased region" description="Polar residues" evidence="2">
    <location>
        <begin position="219"/>
        <end position="232"/>
    </location>
</feature>
<organism evidence="3 4">
    <name type="scientific">Meleagris gallopavo</name>
    <name type="common">Wild turkey</name>
    <dbReference type="NCBI Taxonomy" id="9103"/>
    <lineage>
        <taxon>Eukaryota</taxon>
        <taxon>Metazoa</taxon>
        <taxon>Chordata</taxon>
        <taxon>Craniata</taxon>
        <taxon>Vertebrata</taxon>
        <taxon>Euteleostomi</taxon>
        <taxon>Archelosauria</taxon>
        <taxon>Archosauria</taxon>
        <taxon>Dinosauria</taxon>
        <taxon>Saurischia</taxon>
        <taxon>Theropoda</taxon>
        <taxon>Coelurosauria</taxon>
        <taxon>Aves</taxon>
        <taxon>Neognathae</taxon>
        <taxon>Galloanserae</taxon>
        <taxon>Galliformes</taxon>
        <taxon>Phasianidae</taxon>
        <taxon>Meleagridinae</taxon>
        <taxon>Meleagris</taxon>
    </lineage>
</organism>
<feature type="compositionally biased region" description="Basic and acidic residues" evidence="2">
    <location>
        <begin position="571"/>
        <end position="588"/>
    </location>
</feature>
<gene>
    <name evidence="3" type="primary">CCDC14</name>
</gene>
<name>G1NHP6_MELGA</name>
<feature type="coiled-coil region" evidence="1">
    <location>
        <begin position="454"/>
        <end position="527"/>
    </location>
</feature>
<feature type="region of interest" description="Disordered" evidence="2">
    <location>
        <begin position="219"/>
        <end position="242"/>
    </location>
</feature>
<dbReference type="Bgee" id="ENSMGAG00000012109">
    <property type="expression patterns" value="Expressed in gizzard and 17 other cell types or tissues"/>
</dbReference>
<dbReference type="GeneTree" id="ENSGT00390000017916"/>
<protein>
    <submittedName>
        <fullName evidence="3">Uncharacterized protein</fullName>
    </submittedName>
</protein>
<feature type="region of interest" description="Disordered" evidence="2">
    <location>
        <begin position="563"/>
        <end position="596"/>
    </location>
</feature>
<keyword evidence="1" id="KW-0175">Coiled coil</keyword>
<dbReference type="Pfam" id="PF15254">
    <property type="entry name" value="CCDC14"/>
    <property type="match status" value="1"/>
</dbReference>
<sequence length="849" mass="93918">MQVNTIHNGLDRCAALLKNILENEATVGKETIHKQPGKTTSVKITSKPFLTKANTLKKKGLKKSITAPHIRKEIVPISAKKNLSSTTPSTEKELPSAVQHQLVRPTHVPCSQQPPVIREKLCEHVPTQMALITGQPSQSNNEIPTVTSFPTSDHADLSLQHAAHPLSAQAGVPIDSGNECVPQMGETVVFPMVSAAPTPAQMQAASSLPGVMRYVAPGASSNSAVPSFTPLSSGREMTPRQEQQSKEADLIRCIKAHLTLLQTREMANGRTEQKLCRCLTASNVSSNDEDASEEHSEDAVSEGELNVLDVASARDANSQQSCVKKGLKPRQESADKAAHKVKMVKCLLGELRALITDQDDSEMLRLMNEIEDCISLLPAVVGSTNIQTEIALALQPLRSENAQLRRKLRILNQQLREQERNEKTSGQSCNYELASLQSLNVMLHTQLKESLKGLESLQAKNEELLKIIESQKEENKHLAKDIQEKEKELLESKQQYDIHSTKVKIEVEEALANVKSLQFKLEASEKENKILGITLRQRDAEVNRLRELTRTLQGSMAKLLSDLTADNSRPTSEKGLSKSLLDNHEKQMQPDPCPGNTSVMTYLKKLEMDHVFIDAELQFSNKDGELQMLNQAYEKFADEGTKINNIFSEERASASRVLPTLLRQDAETASDSGTLIDEQNKLDETVYIPLTSSASKKQLVSERTNALPLLRGACKMLDYSCELSNSVQQNRSEVSKDPTILDTFSAGYSMKKAMENTLEITGDKVKSGDKVQMRPKDTLSGAAKDFPDKPGQLQPHVPMLFQKERSQKKGGEGGDVSFILLMMYQGNLNGVYLLSQHLLLEMKRTLRMA</sequence>
<reference evidence="3" key="2">
    <citation type="submission" date="2025-08" db="UniProtKB">
        <authorList>
            <consortium name="Ensembl"/>
        </authorList>
    </citation>
    <scope>IDENTIFICATION</scope>
</reference>
<feature type="coiled-coil region" evidence="1">
    <location>
        <begin position="394"/>
        <end position="421"/>
    </location>
</feature>
<reference evidence="3 4" key="1">
    <citation type="journal article" date="2010" name="PLoS Biol.">
        <title>Multi-platform next-generation sequencing of the domestic turkey (Meleagris gallopavo): genome assembly and analysis.</title>
        <authorList>
            <person name="Dalloul R.A."/>
            <person name="Long J.A."/>
            <person name="Zimin A.V."/>
            <person name="Aslam L."/>
            <person name="Beal K."/>
            <person name="Blomberg L.A."/>
            <person name="Bouffard P."/>
            <person name="Burt D.W."/>
            <person name="Crasta O."/>
            <person name="Crooijmans R.P."/>
            <person name="Cooper K."/>
            <person name="Coulombe R.A."/>
            <person name="De S."/>
            <person name="Delany M.E."/>
            <person name="Dodgson J.B."/>
            <person name="Dong J.J."/>
            <person name="Evans C."/>
            <person name="Frederickson K.M."/>
            <person name="Flicek P."/>
            <person name="Florea L."/>
            <person name="Folkerts O."/>
            <person name="Groenen M.A."/>
            <person name="Harkins T.T."/>
            <person name="Herrero J."/>
            <person name="Hoffmann S."/>
            <person name="Megens H.J."/>
            <person name="Jiang A."/>
            <person name="de Jong P."/>
            <person name="Kaiser P."/>
            <person name="Kim H."/>
            <person name="Kim K.W."/>
            <person name="Kim S."/>
            <person name="Langenberger D."/>
            <person name="Lee M.K."/>
            <person name="Lee T."/>
            <person name="Mane S."/>
            <person name="Marcais G."/>
            <person name="Marz M."/>
            <person name="McElroy A.P."/>
            <person name="Modise T."/>
            <person name="Nefedov M."/>
            <person name="Notredame C."/>
            <person name="Paton I.R."/>
            <person name="Payne W.S."/>
            <person name="Pertea G."/>
            <person name="Prickett D."/>
            <person name="Puiu D."/>
            <person name="Qioa D."/>
            <person name="Raineri E."/>
            <person name="Ruffier M."/>
            <person name="Salzberg S.L."/>
            <person name="Schatz M.C."/>
            <person name="Scheuring C."/>
            <person name="Schmidt C.J."/>
            <person name="Schroeder S."/>
            <person name="Searle S.M."/>
            <person name="Smith E.J."/>
            <person name="Smith J."/>
            <person name="Sonstegard T.S."/>
            <person name="Stadler P.F."/>
            <person name="Tafer H."/>
            <person name="Tu Z.J."/>
            <person name="Van Tassell C.P."/>
            <person name="Vilella A.J."/>
            <person name="Williams K.P."/>
            <person name="Yorke J.A."/>
            <person name="Zhang L."/>
            <person name="Zhang H.B."/>
            <person name="Zhang X."/>
            <person name="Zhang Y."/>
            <person name="Reed K.M."/>
        </authorList>
    </citation>
    <scope>NUCLEOTIDE SEQUENCE [LARGE SCALE GENOMIC DNA]</scope>
</reference>